<accession>A0A382SR64</accession>
<organism evidence="1">
    <name type="scientific">marine metagenome</name>
    <dbReference type="NCBI Taxonomy" id="408172"/>
    <lineage>
        <taxon>unclassified sequences</taxon>
        <taxon>metagenomes</taxon>
        <taxon>ecological metagenomes</taxon>
    </lineage>
</organism>
<proteinExistence type="predicted"/>
<gene>
    <name evidence="1" type="ORF">METZ01_LOCUS364551</name>
</gene>
<dbReference type="EMBL" id="UINC01130560">
    <property type="protein sequence ID" value="SVD11697.1"/>
    <property type="molecule type" value="Genomic_DNA"/>
</dbReference>
<sequence>MAFWSVQNVSTSRHPPGFSPKLGVELRKEIYVQTFLTAGSSLLDLAPGGQRMRETLRDRKNSLYADFIAGQDLTIDGGRRSRSSKMEFR</sequence>
<name>A0A382SR64_9ZZZZ</name>
<evidence type="ECO:0000313" key="1">
    <source>
        <dbReference type="EMBL" id="SVD11697.1"/>
    </source>
</evidence>
<reference evidence="1" key="1">
    <citation type="submission" date="2018-05" db="EMBL/GenBank/DDBJ databases">
        <authorList>
            <person name="Lanie J.A."/>
            <person name="Ng W.-L."/>
            <person name="Kazmierczak K.M."/>
            <person name="Andrzejewski T.M."/>
            <person name="Davidsen T.M."/>
            <person name="Wayne K.J."/>
            <person name="Tettelin H."/>
            <person name="Glass J.I."/>
            <person name="Rusch D."/>
            <person name="Podicherti R."/>
            <person name="Tsui H.-C.T."/>
            <person name="Winkler M.E."/>
        </authorList>
    </citation>
    <scope>NUCLEOTIDE SEQUENCE</scope>
</reference>
<protein>
    <submittedName>
        <fullName evidence="1">Uncharacterized protein</fullName>
    </submittedName>
</protein>
<dbReference type="AlphaFoldDB" id="A0A382SR64"/>